<dbReference type="CDD" id="cd12118">
    <property type="entry name" value="ttLC_FACS_AEE21_like"/>
    <property type="match status" value="1"/>
</dbReference>
<dbReference type="Pfam" id="PF00501">
    <property type="entry name" value="AMP-binding"/>
    <property type="match status" value="1"/>
</dbReference>
<evidence type="ECO:0000256" key="1">
    <source>
        <dbReference type="ARBA" id="ARBA00006432"/>
    </source>
</evidence>
<keyword evidence="2 7" id="KW-0436">Ligase</keyword>
<feature type="domain" description="AMP-binding enzyme C-terminal" evidence="6">
    <location>
        <begin position="419"/>
        <end position="493"/>
    </location>
</feature>
<dbReference type="PANTHER" id="PTHR43859">
    <property type="entry name" value="ACYL-ACTIVATING ENZYME"/>
    <property type="match status" value="1"/>
</dbReference>
<evidence type="ECO:0000259" key="5">
    <source>
        <dbReference type="Pfam" id="PF00501"/>
    </source>
</evidence>
<dbReference type="SUPFAM" id="SSF56801">
    <property type="entry name" value="Acetyl-CoA synthetase-like"/>
    <property type="match status" value="1"/>
</dbReference>
<name>Q01Q02_SOLUE</name>
<accession>Q01Q02</accession>
<evidence type="ECO:0000256" key="3">
    <source>
        <dbReference type="ARBA" id="ARBA00022832"/>
    </source>
</evidence>
<sequence>MIAPLTPLDFLARSASTWRDRIAVVDGDRRFTYSGFAARVQGQAAALLALGVQPGDRVAVLAPNGAMALESHFAPMSIGAVLVMLNTRLAAGELAWILNHCGAKVLLVDPQLAPLVADAAVPHIIQDYEAFLSAAPPHYTPVPVTDENACIAINYTSGTTGFPKGVMYTHRGAWVNALGEITEHGLTQRSVYLWTLPMFHCNGWCFPWAVTAAGGRHICIRQPDPCEMVALIQAQGVTHLCGAPVVVSSLAQYCAANQVKFERPLRIVTAGAPPPPAVIRAAEETGAEICHAYGLTETYGPHTICSWNPEWDERPAPERALLKARQGVAYTVAGTDLRVVDFQMHDVPPDGETMGEVLMRGNNVMLGYYANPKATEDAFQGGWFHSGDLAVVHPDGYIELRDRMKDIVISGGENISSIEVEKTLADHPAVAEVAIVAVPDEKWGEVPKAYVGLKPGCSATAEELIAWCRDRMAHFKAPKLVEFGPLPRTATGKIRKNQLRAQAKANS</sequence>
<evidence type="ECO:0000259" key="6">
    <source>
        <dbReference type="Pfam" id="PF13193"/>
    </source>
</evidence>
<dbReference type="InterPro" id="IPR020845">
    <property type="entry name" value="AMP-binding_CS"/>
</dbReference>
<dbReference type="InterPro" id="IPR042099">
    <property type="entry name" value="ANL_N_sf"/>
</dbReference>
<comment type="similarity">
    <text evidence="1">Belongs to the ATP-dependent AMP-binding enzyme family.</text>
</comment>
<protein>
    <submittedName>
        <fullName evidence="7">AMP-dependent synthetase and ligase</fullName>
    </submittedName>
</protein>
<dbReference type="Pfam" id="PF13193">
    <property type="entry name" value="AMP-binding_C"/>
    <property type="match status" value="1"/>
</dbReference>
<dbReference type="Gene3D" id="3.40.50.12780">
    <property type="entry name" value="N-terminal domain of ligase-like"/>
    <property type="match status" value="1"/>
</dbReference>
<gene>
    <name evidence="7" type="ordered locus">Acid_7357</name>
</gene>
<dbReference type="EMBL" id="CP000473">
    <property type="protein sequence ID" value="ABJ88268.1"/>
    <property type="molecule type" value="Genomic_DNA"/>
</dbReference>
<keyword evidence="3" id="KW-0276">Fatty acid metabolism</keyword>
<dbReference type="HOGENOM" id="CLU_000022_59_5_0"/>
<keyword evidence="4" id="KW-0443">Lipid metabolism</keyword>
<feature type="domain" description="AMP-dependent synthetase/ligase" evidence="5">
    <location>
        <begin position="12"/>
        <end position="369"/>
    </location>
</feature>
<dbReference type="PROSITE" id="PS00455">
    <property type="entry name" value="AMP_BINDING"/>
    <property type="match status" value="1"/>
</dbReference>
<organism evidence="7">
    <name type="scientific">Solibacter usitatus (strain Ellin6076)</name>
    <dbReference type="NCBI Taxonomy" id="234267"/>
    <lineage>
        <taxon>Bacteria</taxon>
        <taxon>Pseudomonadati</taxon>
        <taxon>Acidobacteriota</taxon>
        <taxon>Terriglobia</taxon>
        <taxon>Bryobacterales</taxon>
        <taxon>Solibacteraceae</taxon>
        <taxon>Candidatus Solibacter</taxon>
    </lineage>
</organism>
<reference evidence="7" key="1">
    <citation type="submission" date="2006-10" db="EMBL/GenBank/DDBJ databases">
        <title>Complete sequence of Solibacter usitatus Ellin6076.</title>
        <authorList>
            <consortium name="US DOE Joint Genome Institute"/>
            <person name="Copeland A."/>
            <person name="Lucas S."/>
            <person name="Lapidus A."/>
            <person name="Barry K."/>
            <person name="Detter J.C."/>
            <person name="Glavina del Rio T."/>
            <person name="Hammon N."/>
            <person name="Israni S."/>
            <person name="Dalin E."/>
            <person name="Tice H."/>
            <person name="Pitluck S."/>
            <person name="Thompson L.S."/>
            <person name="Brettin T."/>
            <person name="Bruce D."/>
            <person name="Han C."/>
            <person name="Tapia R."/>
            <person name="Gilna P."/>
            <person name="Schmutz J."/>
            <person name="Larimer F."/>
            <person name="Land M."/>
            <person name="Hauser L."/>
            <person name="Kyrpides N."/>
            <person name="Mikhailova N."/>
            <person name="Janssen P.H."/>
            <person name="Kuske C.R."/>
            <person name="Richardson P."/>
        </authorList>
    </citation>
    <scope>NUCLEOTIDE SEQUENCE</scope>
    <source>
        <strain evidence="7">Ellin6076</strain>
    </source>
</reference>
<dbReference type="KEGG" id="sus:Acid_7357"/>
<dbReference type="GO" id="GO:0006631">
    <property type="term" value="P:fatty acid metabolic process"/>
    <property type="evidence" value="ECO:0007669"/>
    <property type="project" value="UniProtKB-KW"/>
</dbReference>
<dbReference type="InterPro" id="IPR045851">
    <property type="entry name" value="AMP-bd_C_sf"/>
</dbReference>
<dbReference type="eggNOG" id="COG0318">
    <property type="taxonomic scope" value="Bacteria"/>
</dbReference>
<dbReference type="InterPro" id="IPR025110">
    <property type="entry name" value="AMP-bd_C"/>
</dbReference>
<dbReference type="Gene3D" id="3.30.300.30">
    <property type="match status" value="1"/>
</dbReference>
<dbReference type="PANTHER" id="PTHR43859:SF4">
    <property type="entry name" value="BUTANOATE--COA LIGASE AAE1-RELATED"/>
    <property type="match status" value="1"/>
</dbReference>
<dbReference type="GO" id="GO:0016874">
    <property type="term" value="F:ligase activity"/>
    <property type="evidence" value="ECO:0007669"/>
    <property type="project" value="UniProtKB-KW"/>
</dbReference>
<dbReference type="InterPro" id="IPR000873">
    <property type="entry name" value="AMP-dep_synth/lig_dom"/>
</dbReference>
<evidence type="ECO:0000313" key="7">
    <source>
        <dbReference type="EMBL" id="ABJ88268.1"/>
    </source>
</evidence>
<proteinExistence type="inferred from homology"/>
<dbReference type="OrthoDB" id="9778383at2"/>
<dbReference type="AlphaFoldDB" id="Q01Q02"/>
<evidence type="ECO:0000256" key="2">
    <source>
        <dbReference type="ARBA" id="ARBA00022598"/>
    </source>
</evidence>
<dbReference type="InParanoid" id="Q01Q02"/>
<evidence type="ECO:0000256" key="4">
    <source>
        <dbReference type="ARBA" id="ARBA00023098"/>
    </source>
</evidence>
<dbReference type="FunFam" id="3.30.300.30:FF:000008">
    <property type="entry name" value="2,3-dihydroxybenzoate-AMP ligase"/>
    <property type="match status" value="1"/>
</dbReference>
<dbReference type="STRING" id="234267.Acid_7357"/>